<evidence type="ECO:0000313" key="2">
    <source>
        <dbReference type="Proteomes" id="UP000694843"/>
    </source>
</evidence>
<keyword evidence="2" id="KW-1185">Reference proteome</keyword>
<evidence type="ECO:0000313" key="3">
    <source>
        <dbReference type="RefSeq" id="XP_018010700.1"/>
    </source>
</evidence>
<dbReference type="GeneID" id="108668079"/>
<proteinExistence type="predicted"/>
<keyword evidence="1" id="KW-0732">Signal</keyword>
<feature type="signal peptide" evidence="1">
    <location>
        <begin position="1"/>
        <end position="25"/>
    </location>
</feature>
<dbReference type="AlphaFoldDB" id="A0A8B7NAU7"/>
<dbReference type="OrthoDB" id="6352064at2759"/>
<accession>A0A8B7NAU7</accession>
<gene>
    <name evidence="3 4" type="primary">LOC108668079</name>
</gene>
<dbReference type="Proteomes" id="UP000694843">
    <property type="component" value="Unplaced"/>
</dbReference>
<sequence length="421" mass="47645">MGSKKRFIAFLLTAVLFGITKTVDGADAMVTMLDAMEVMMTGQPLYDREYLAELFRCMDTFDHRLVTSQNNAWQGMIDYWLAGGGVDDVWGEYEPGYYERNVTTTDVFNMTIYEPCNYASNMATYHPVTEICYRRDLGSPFTLPLDYINAAGTAFSELSMGSSFMHGSHTELGHQLDTKPIAVLAYLIHQGSLSSLTEASSVVKDLSYTPRSMSALQLADEFVNQYMTKPVNEWYAFTQSLDIPDYYLSFAGIFSTAVTVGLPPEIVDQLIPFLANAFGLPDEFLAFIQDDYLPEMRNLTSNLDLGIIEETKFLENLIGTTSKLIYAFIWQEHVLTDNPQFLDPEVNALGWQYLPIVNAWANSLNSFEYFEPDFQNGTNIYPGDEWCNPTWPHAKWHLESAIGLLDLFYLGDEVNRLLSQV</sequence>
<dbReference type="OMA" id="QWAETIN"/>
<name>A0A8B7NAU7_HYAAZ</name>
<dbReference type="RefSeq" id="XP_018010700.1">
    <property type="nucleotide sequence ID" value="XM_018155211.2"/>
</dbReference>
<organism evidence="2 3">
    <name type="scientific">Hyalella azteca</name>
    <name type="common">Amphipod</name>
    <dbReference type="NCBI Taxonomy" id="294128"/>
    <lineage>
        <taxon>Eukaryota</taxon>
        <taxon>Metazoa</taxon>
        <taxon>Ecdysozoa</taxon>
        <taxon>Arthropoda</taxon>
        <taxon>Crustacea</taxon>
        <taxon>Multicrustacea</taxon>
        <taxon>Malacostraca</taxon>
        <taxon>Eumalacostraca</taxon>
        <taxon>Peracarida</taxon>
        <taxon>Amphipoda</taxon>
        <taxon>Senticaudata</taxon>
        <taxon>Talitrida</taxon>
        <taxon>Talitroidea</taxon>
        <taxon>Hyalellidae</taxon>
        <taxon>Hyalella</taxon>
    </lineage>
</organism>
<feature type="chain" id="PRO_5044664354" evidence="1">
    <location>
        <begin position="26"/>
        <end position="421"/>
    </location>
</feature>
<evidence type="ECO:0000256" key="1">
    <source>
        <dbReference type="SAM" id="SignalP"/>
    </source>
</evidence>
<dbReference type="KEGG" id="hazt:108668079"/>
<dbReference type="RefSeq" id="XP_018010701.2">
    <property type="nucleotide sequence ID" value="XM_018155212.2"/>
</dbReference>
<accession>A0A8B7NAW2</accession>
<evidence type="ECO:0000313" key="4">
    <source>
        <dbReference type="RefSeq" id="XP_018010701.2"/>
    </source>
</evidence>
<protein>
    <submittedName>
        <fullName evidence="3">Uncharacterized protein LOC108668079 isoform X1</fullName>
    </submittedName>
    <submittedName>
        <fullName evidence="4">Uncharacterized protein LOC108668079 isoform X2</fullName>
    </submittedName>
</protein>
<reference evidence="3 4" key="1">
    <citation type="submission" date="2025-04" db="UniProtKB">
        <authorList>
            <consortium name="RefSeq"/>
        </authorList>
    </citation>
    <scope>IDENTIFICATION</scope>
    <source>
        <tissue evidence="3 4">Whole organism</tissue>
    </source>
</reference>